<dbReference type="GeneTree" id="ENSGT00390000014593"/>
<gene>
    <name evidence="1" type="primary">CFAP95</name>
</gene>
<dbReference type="InterPro" id="IPR027905">
    <property type="entry name" value="CFAP95"/>
</dbReference>
<dbReference type="GO" id="GO:0030317">
    <property type="term" value="P:flagellated sperm motility"/>
    <property type="evidence" value="ECO:0007669"/>
    <property type="project" value="Ensembl"/>
</dbReference>
<dbReference type="PANTHER" id="PTHR35069">
    <property type="entry name" value="PROTEIN C9ORF135"/>
    <property type="match status" value="1"/>
</dbReference>
<dbReference type="Proteomes" id="UP000694392">
    <property type="component" value="Unplaced"/>
</dbReference>
<dbReference type="GO" id="GO:0036126">
    <property type="term" value="C:sperm flagellum"/>
    <property type="evidence" value="ECO:0007669"/>
    <property type="project" value="Ensembl"/>
</dbReference>
<reference evidence="1" key="2">
    <citation type="submission" date="2025-09" db="UniProtKB">
        <authorList>
            <consortium name="Ensembl"/>
        </authorList>
    </citation>
    <scope>IDENTIFICATION</scope>
</reference>
<dbReference type="OMA" id="DWCSSRQ"/>
<sequence>PPASDRSEQAWTEVLGHLGMDIGPTDVMERKGGLTLRSHSAYYGRPTRVYRWHQNREAEPKDYDIDEIPLGSKNLCQSTYRRFGTYGTTYVCLFSENHYFICRETGLPQTGLGAALPSHHPDRFKMLVATKTADCDVFEPQMDDYSIVHRKCCSQFTDTADYRRHGINTWQDESGIYANADLKLKVFPINNPIPSNVPEVHP</sequence>
<dbReference type="GO" id="GO:0005886">
    <property type="term" value="C:plasma membrane"/>
    <property type="evidence" value="ECO:0007669"/>
    <property type="project" value="Ensembl"/>
</dbReference>
<dbReference type="AlphaFoldDB" id="A0A8D0GST2"/>
<evidence type="ECO:0000313" key="2">
    <source>
        <dbReference type="Proteomes" id="UP000694392"/>
    </source>
</evidence>
<dbReference type="PANTHER" id="PTHR35069:SF1">
    <property type="entry name" value="CILIA- AND FLAGELLA-ASSOCIATED PROTEIN 95"/>
    <property type="match status" value="1"/>
</dbReference>
<protein>
    <submittedName>
        <fullName evidence="1">Cilia and flagella associated protein 95</fullName>
    </submittedName>
</protein>
<dbReference type="GO" id="GO:0160111">
    <property type="term" value="C:axonemal A tubule inner sheath"/>
    <property type="evidence" value="ECO:0007669"/>
    <property type="project" value="Ensembl"/>
</dbReference>
<evidence type="ECO:0000313" key="1">
    <source>
        <dbReference type="Ensembl" id="ENSSPUP00000009666.1"/>
    </source>
</evidence>
<dbReference type="Pfam" id="PF15139">
    <property type="entry name" value="CFAP95"/>
    <property type="match status" value="2"/>
</dbReference>
<dbReference type="Ensembl" id="ENSSPUT00000010310.1">
    <property type="protein sequence ID" value="ENSSPUP00000009666.1"/>
    <property type="gene ID" value="ENSSPUG00000007485.1"/>
</dbReference>
<reference evidence="1" key="1">
    <citation type="submission" date="2025-08" db="UniProtKB">
        <authorList>
            <consortium name="Ensembl"/>
        </authorList>
    </citation>
    <scope>IDENTIFICATION</scope>
</reference>
<name>A0A8D0GST2_SPHPU</name>
<keyword evidence="2" id="KW-1185">Reference proteome</keyword>
<accession>A0A8D0GST2</accession>
<organism evidence="1 2">
    <name type="scientific">Sphenodon punctatus</name>
    <name type="common">Tuatara</name>
    <name type="synonym">Hatteria punctata</name>
    <dbReference type="NCBI Taxonomy" id="8508"/>
    <lineage>
        <taxon>Eukaryota</taxon>
        <taxon>Metazoa</taxon>
        <taxon>Chordata</taxon>
        <taxon>Craniata</taxon>
        <taxon>Vertebrata</taxon>
        <taxon>Euteleostomi</taxon>
        <taxon>Lepidosauria</taxon>
        <taxon>Sphenodontia</taxon>
        <taxon>Sphenodontidae</taxon>
        <taxon>Sphenodon</taxon>
    </lineage>
</organism>
<proteinExistence type="predicted"/>